<dbReference type="KEGG" id="ddl:Desdi_2127"/>
<dbReference type="PIRSF" id="PIRSF001500">
    <property type="entry name" value="Chor_mut_pdt_Ppr"/>
    <property type="match status" value="1"/>
</dbReference>
<evidence type="ECO:0000256" key="7">
    <source>
        <dbReference type="ARBA" id="ARBA00023239"/>
    </source>
</evidence>
<feature type="domain" description="Prephenate dehydratase" evidence="11">
    <location>
        <begin position="2"/>
        <end position="188"/>
    </location>
</feature>
<evidence type="ECO:0000256" key="3">
    <source>
        <dbReference type="ARBA" id="ARBA00021872"/>
    </source>
</evidence>
<dbReference type="PROSITE" id="PS51671">
    <property type="entry name" value="ACT"/>
    <property type="match status" value="1"/>
</dbReference>
<dbReference type="PROSITE" id="PS00858">
    <property type="entry name" value="PREPHENATE_DEHYDR_2"/>
    <property type="match status" value="1"/>
</dbReference>
<dbReference type="PANTHER" id="PTHR21022">
    <property type="entry name" value="PREPHENATE DEHYDRATASE P PROTEIN"/>
    <property type="match status" value="1"/>
</dbReference>
<feature type="domain" description="ACT" evidence="12">
    <location>
        <begin position="200"/>
        <end position="277"/>
    </location>
</feature>
<evidence type="ECO:0000256" key="1">
    <source>
        <dbReference type="ARBA" id="ARBA00004741"/>
    </source>
</evidence>
<dbReference type="InterPro" id="IPR001086">
    <property type="entry name" value="Preph_deHydtase"/>
</dbReference>
<dbReference type="RefSeq" id="WP_015262548.1">
    <property type="nucleotide sequence ID" value="NC_019903.1"/>
</dbReference>
<dbReference type="AlphaFoldDB" id="L0F9G6"/>
<dbReference type="InterPro" id="IPR018528">
    <property type="entry name" value="Preph_deHydtase_CS"/>
</dbReference>
<evidence type="ECO:0000259" key="12">
    <source>
        <dbReference type="PROSITE" id="PS51671"/>
    </source>
</evidence>
<dbReference type="UniPathway" id="UPA00121">
    <property type="reaction ID" value="UER00345"/>
</dbReference>
<dbReference type="InterPro" id="IPR008242">
    <property type="entry name" value="Chor_mutase/pphenate_deHydtase"/>
</dbReference>
<dbReference type="GO" id="GO:0004664">
    <property type="term" value="F:prephenate dehydratase activity"/>
    <property type="evidence" value="ECO:0007669"/>
    <property type="project" value="UniProtKB-UniRule"/>
</dbReference>
<proteinExistence type="predicted"/>
<dbReference type="CDD" id="cd04905">
    <property type="entry name" value="ACT_CM-PDT"/>
    <property type="match status" value="1"/>
</dbReference>
<reference evidence="14" key="1">
    <citation type="submission" date="2012-02" db="EMBL/GenBank/DDBJ databases">
        <title>Complete sequence of Desulfitobacterium dichloroeliminans LMG P-21439.</title>
        <authorList>
            <person name="Lucas S."/>
            <person name="Han J."/>
            <person name="Lapidus A."/>
            <person name="Cheng J.-F."/>
            <person name="Goodwin L."/>
            <person name="Pitluck S."/>
            <person name="Peters L."/>
            <person name="Ovchinnikova G."/>
            <person name="Teshima H."/>
            <person name="Detter J.C."/>
            <person name="Han C."/>
            <person name="Tapia R."/>
            <person name="Land M."/>
            <person name="Hauser L."/>
            <person name="Kyrpides N."/>
            <person name="Ivanova N."/>
            <person name="Pagani I."/>
            <person name="Kruse T."/>
            <person name="de Vos W.M."/>
            <person name="Boon N."/>
            <person name="Smidt H."/>
            <person name="Woyke T."/>
        </authorList>
    </citation>
    <scope>NUCLEOTIDE SEQUENCE [LARGE SCALE GENOMIC DNA]</scope>
    <source>
        <strain evidence="14">LMG P-21439 / DCA1</strain>
    </source>
</reference>
<accession>L0F9G6</accession>
<keyword evidence="6 10" id="KW-0584">Phenylalanine biosynthesis</keyword>
<keyword evidence="7 10" id="KW-0456">Lyase</keyword>
<evidence type="ECO:0000313" key="14">
    <source>
        <dbReference type="Proteomes" id="UP000010797"/>
    </source>
</evidence>
<comment type="catalytic activity">
    <reaction evidence="8 10">
        <text>prephenate + H(+) = 3-phenylpyruvate + CO2 + H2O</text>
        <dbReference type="Rhea" id="RHEA:21648"/>
        <dbReference type="ChEBI" id="CHEBI:15377"/>
        <dbReference type="ChEBI" id="CHEBI:15378"/>
        <dbReference type="ChEBI" id="CHEBI:16526"/>
        <dbReference type="ChEBI" id="CHEBI:18005"/>
        <dbReference type="ChEBI" id="CHEBI:29934"/>
        <dbReference type="EC" id="4.2.1.51"/>
    </reaction>
</comment>
<dbReference type="InterPro" id="IPR045865">
    <property type="entry name" value="ACT-like_dom_sf"/>
</dbReference>
<dbReference type="EC" id="4.2.1.51" evidence="2 10"/>
<dbReference type="GO" id="GO:0009094">
    <property type="term" value="P:L-phenylalanine biosynthetic process"/>
    <property type="evidence" value="ECO:0007669"/>
    <property type="project" value="UniProtKB-UniPathway"/>
</dbReference>
<dbReference type="FunFam" id="3.40.190.10:FF:000034">
    <property type="entry name" value="Chorismate mutase/prephenate dehydratase"/>
    <property type="match status" value="1"/>
</dbReference>
<dbReference type="NCBIfam" id="NF008865">
    <property type="entry name" value="PRK11898.1"/>
    <property type="match status" value="1"/>
</dbReference>
<dbReference type="SUPFAM" id="SSF55021">
    <property type="entry name" value="ACT-like"/>
    <property type="match status" value="1"/>
</dbReference>
<dbReference type="Proteomes" id="UP000010797">
    <property type="component" value="Chromosome"/>
</dbReference>
<evidence type="ECO:0000256" key="6">
    <source>
        <dbReference type="ARBA" id="ARBA00023222"/>
    </source>
</evidence>
<protein>
    <recommendedName>
        <fullName evidence="3 10">Prephenate dehydratase</fullName>
        <shortName evidence="10">PDT</shortName>
        <ecNumber evidence="2 10">4.2.1.51</ecNumber>
    </recommendedName>
</protein>
<name>L0F9G6_DESDL</name>
<sequence>MRIGYLGPTGSFSEEALQLFLTTQPEIMEPPVELIPFTTIPKLLTACQALEIEGAFVPLENSTEGQVAVTMDMLGQTENLYIMREFIHPVDQCLITAKPLHPQEIEQVFSHEQALGQCRDFLETQLPQARHSPCFSTAEAATKISHNPDNNWAAIGPRRSAEIYKLHCLAEKIQDSMLNATRFAFVGHHLAEMSEEDKTSLLIVTGDTPGALASALQEFSQRNINLSRIESRPSKKRLGEYVFFIDIDGYVFSSSLQDALWALKNIGVNTKLLGSYPKAKPLAKD</sequence>
<keyword evidence="4 10" id="KW-0028">Amino-acid biosynthesis</keyword>
<evidence type="ECO:0000256" key="2">
    <source>
        <dbReference type="ARBA" id="ARBA00013147"/>
    </source>
</evidence>
<evidence type="ECO:0000313" key="13">
    <source>
        <dbReference type="EMBL" id="AGA69568.1"/>
    </source>
</evidence>
<evidence type="ECO:0000256" key="9">
    <source>
        <dbReference type="PIRSR" id="PIRSR001500-2"/>
    </source>
</evidence>
<feature type="site" description="Essential for prephenate dehydratase activity" evidence="9">
    <location>
        <position position="181"/>
    </location>
</feature>
<gene>
    <name evidence="10" type="primary">pheA</name>
    <name evidence="13" type="ordered locus">Desdi_2127</name>
</gene>
<dbReference type="FunFam" id="3.30.70.260:FF:000012">
    <property type="entry name" value="Prephenate dehydratase"/>
    <property type="match status" value="1"/>
</dbReference>
<evidence type="ECO:0000256" key="4">
    <source>
        <dbReference type="ARBA" id="ARBA00022605"/>
    </source>
</evidence>
<dbReference type="GO" id="GO:0005737">
    <property type="term" value="C:cytoplasm"/>
    <property type="evidence" value="ECO:0007669"/>
    <property type="project" value="TreeGrafter"/>
</dbReference>
<dbReference type="PANTHER" id="PTHR21022:SF19">
    <property type="entry name" value="PREPHENATE DEHYDRATASE-RELATED"/>
    <property type="match status" value="1"/>
</dbReference>
<dbReference type="eggNOG" id="COG0077">
    <property type="taxonomic scope" value="Bacteria"/>
</dbReference>
<dbReference type="InterPro" id="IPR002912">
    <property type="entry name" value="ACT_dom"/>
</dbReference>
<dbReference type="Gene3D" id="3.30.70.260">
    <property type="match status" value="1"/>
</dbReference>
<dbReference type="HOGENOM" id="CLU_035008_0_2_9"/>
<organism evidence="13 14">
    <name type="scientific">Desulfitobacterium dichloroeliminans (strain LMG P-21439 / DCA1)</name>
    <dbReference type="NCBI Taxonomy" id="871963"/>
    <lineage>
        <taxon>Bacteria</taxon>
        <taxon>Bacillati</taxon>
        <taxon>Bacillota</taxon>
        <taxon>Clostridia</taxon>
        <taxon>Eubacteriales</taxon>
        <taxon>Desulfitobacteriaceae</taxon>
        <taxon>Desulfitobacterium</taxon>
    </lineage>
</organism>
<evidence type="ECO:0000256" key="10">
    <source>
        <dbReference type="RuleBase" id="RU361254"/>
    </source>
</evidence>
<dbReference type="EMBL" id="CP003344">
    <property type="protein sequence ID" value="AGA69568.1"/>
    <property type="molecule type" value="Genomic_DNA"/>
</dbReference>
<dbReference type="STRING" id="871963.Desdi_2127"/>
<dbReference type="Pfam" id="PF00800">
    <property type="entry name" value="PDT"/>
    <property type="match status" value="1"/>
</dbReference>
<dbReference type="OrthoDB" id="9802281at2"/>
<dbReference type="CDD" id="cd13633">
    <property type="entry name" value="PBP2_Sa-PDT_like"/>
    <property type="match status" value="1"/>
</dbReference>
<evidence type="ECO:0000256" key="5">
    <source>
        <dbReference type="ARBA" id="ARBA00023141"/>
    </source>
</evidence>
<keyword evidence="14" id="KW-1185">Reference proteome</keyword>
<evidence type="ECO:0000256" key="8">
    <source>
        <dbReference type="ARBA" id="ARBA00047848"/>
    </source>
</evidence>
<dbReference type="PROSITE" id="PS51171">
    <property type="entry name" value="PREPHENATE_DEHYDR_3"/>
    <property type="match status" value="1"/>
</dbReference>
<dbReference type="SUPFAM" id="SSF53850">
    <property type="entry name" value="Periplasmic binding protein-like II"/>
    <property type="match status" value="1"/>
</dbReference>
<dbReference type="Gene3D" id="3.40.190.10">
    <property type="entry name" value="Periplasmic binding protein-like II"/>
    <property type="match status" value="2"/>
</dbReference>
<keyword evidence="5 10" id="KW-0057">Aromatic amino acid biosynthesis</keyword>
<evidence type="ECO:0000259" key="11">
    <source>
        <dbReference type="PROSITE" id="PS51171"/>
    </source>
</evidence>
<dbReference type="Pfam" id="PF01842">
    <property type="entry name" value="ACT"/>
    <property type="match status" value="1"/>
</dbReference>
<comment type="pathway">
    <text evidence="1 10">Amino-acid biosynthesis; L-phenylalanine biosynthesis; phenylpyruvate from prephenate: step 1/1.</text>
</comment>